<name>A0ABS2RV82_9MICO</name>
<feature type="region of interest" description="Disordered" evidence="1">
    <location>
        <begin position="1"/>
        <end position="31"/>
    </location>
</feature>
<reference evidence="2 3" key="1">
    <citation type="submission" date="2021-01" db="EMBL/GenBank/DDBJ databases">
        <title>Sequencing the genomes of 1000 actinobacteria strains.</title>
        <authorList>
            <person name="Klenk H.-P."/>
        </authorList>
    </citation>
    <scope>NUCLEOTIDE SEQUENCE [LARGE SCALE GENOMIC DNA]</scope>
    <source>
        <strain evidence="2 3">DSM 20542</strain>
    </source>
</reference>
<organism evidence="2 3">
    <name type="scientific">Curtobacterium luteum</name>
    <dbReference type="NCBI Taxonomy" id="33881"/>
    <lineage>
        <taxon>Bacteria</taxon>
        <taxon>Bacillati</taxon>
        <taxon>Actinomycetota</taxon>
        <taxon>Actinomycetes</taxon>
        <taxon>Micrococcales</taxon>
        <taxon>Microbacteriaceae</taxon>
        <taxon>Curtobacterium</taxon>
    </lineage>
</organism>
<dbReference type="Proteomes" id="UP000746584">
    <property type="component" value="Unassembled WGS sequence"/>
</dbReference>
<evidence type="ECO:0000313" key="2">
    <source>
        <dbReference type="EMBL" id="MBM7802871.1"/>
    </source>
</evidence>
<proteinExistence type="predicted"/>
<accession>A0ABS2RV82</accession>
<evidence type="ECO:0000313" key="3">
    <source>
        <dbReference type="Proteomes" id="UP000746584"/>
    </source>
</evidence>
<feature type="compositionally biased region" description="Polar residues" evidence="1">
    <location>
        <begin position="1"/>
        <end position="17"/>
    </location>
</feature>
<dbReference type="EMBL" id="JAFBCG010000001">
    <property type="protein sequence ID" value="MBM7802871.1"/>
    <property type="molecule type" value="Genomic_DNA"/>
</dbReference>
<protein>
    <submittedName>
        <fullName evidence="2">Uncharacterized protein</fullName>
    </submittedName>
</protein>
<comment type="caution">
    <text evidence="2">The sequence shown here is derived from an EMBL/GenBank/DDBJ whole genome shotgun (WGS) entry which is preliminary data.</text>
</comment>
<evidence type="ECO:0000256" key="1">
    <source>
        <dbReference type="SAM" id="MobiDB-lite"/>
    </source>
</evidence>
<sequence>MDRNDSATAHSARSSVSAGIPLPVHGGDAFR</sequence>
<keyword evidence="3" id="KW-1185">Reference proteome</keyword>
<gene>
    <name evidence="2" type="ORF">JOE58_002122</name>
</gene>